<dbReference type="CDD" id="cd09274">
    <property type="entry name" value="RNase_HI_RT_Ty3"/>
    <property type="match status" value="1"/>
</dbReference>
<dbReference type="InterPro" id="IPR043502">
    <property type="entry name" value="DNA/RNA_pol_sf"/>
</dbReference>
<evidence type="ECO:0000256" key="1">
    <source>
        <dbReference type="ARBA" id="ARBA00012493"/>
    </source>
</evidence>
<evidence type="ECO:0000313" key="9">
    <source>
        <dbReference type="RefSeq" id="XP_024880607.1"/>
    </source>
</evidence>
<evidence type="ECO:0000256" key="3">
    <source>
        <dbReference type="ARBA" id="ARBA00022722"/>
    </source>
</evidence>
<dbReference type="Gene3D" id="3.10.10.10">
    <property type="entry name" value="HIV Type 1 Reverse Transcriptase, subunit A, domain 1"/>
    <property type="match status" value="1"/>
</dbReference>
<dbReference type="Gene3D" id="3.30.70.270">
    <property type="match status" value="1"/>
</dbReference>
<dbReference type="Pfam" id="PF00078">
    <property type="entry name" value="RVT_1"/>
    <property type="match status" value="1"/>
</dbReference>
<evidence type="ECO:0000313" key="8">
    <source>
        <dbReference type="Proteomes" id="UP000504618"/>
    </source>
</evidence>
<dbReference type="InterPro" id="IPR000477">
    <property type="entry name" value="RT_dom"/>
</dbReference>
<dbReference type="InterPro" id="IPR041577">
    <property type="entry name" value="RT_RNaseH_2"/>
</dbReference>
<dbReference type="InterPro" id="IPR050951">
    <property type="entry name" value="Retrovirus_Pol_polyprotein"/>
</dbReference>
<keyword evidence="2" id="KW-0808">Transferase</keyword>
<evidence type="ECO:0000256" key="4">
    <source>
        <dbReference type="ARBA" id="ARBA00022759"/>
    </source>
</evidence>
<evidence type="ECO:0000256" key="5">
    <source>
        <dbReference type="ARBA" id="ARBA00022918"/>
    </source>
</evidence>
<dbReference type="Pfam" id="PF17919">
    <property type="entry name" value="RT_RNaseH_2"/>
    <property type="match status" value="1"/>
</dbReference>
<proteinExistence type="predicted"/>
<dbReference type="Pfam" id="PF17921">
    <property type="entry name" value="Integrase_H2C2"/>
    <property type="match status" value="1"/>
</dbReference>
<dbReference type="OrthoDB" id="7554847at2759"/>
<keyword evidence="6" id="KW-0511">Multifunctional enzyme</keyword>
<keyword evidence="3" id="KW-0540">Nuclease</keyword>
<dbReference type="FunFam" id="3.10.20.370:FF:000001">
    <property type="entry name" value="Retrovirus-related Pol polyprotein from transposon 17.6-like protein"/>
    <property type="match status" value="1"/>
</dbReference>
<reference evidence="9" key="1">
    <citation type="submission" date="2025-08" db="UniProtKB">
        <authorList>
            <consortium name="RefSeq"/>
        </authorList>
    </citation>
    <scope>IDENTIFICATION</scope>
    <source>
        <tissue evidence="9">Whole body</tissue>
    </source>
</reference>
<dbReference type="PANTHER" id="PTHR37984">
    <property type="entry name" value="PROTEIN CBG26694"/>
    <property type="match status" value="1"/>
</dbReference>
<gene>
    <name evidence="9" type="primary">LOC112460236</name>
</gene>
<dbReference type="GeneID" id="112460236"/>
<keyword evidence="8" id="KW-1185">Reference proteome</keyword>
<dbReference type="Gene3D" id="1.10.340.70">
    <property type="match status" value="1"/>
</dbReference>
<feature type="domain" description="Reverse transcriptase" evidence="7">
    <location>
        <begin position="106"/>
        <end position="284"/>
    </location>
</feature>
<dbReference type="SUPFAM" id="SSF56672">
    <property type="entry name" value="DNA/RNA polymerases"/>
    <property type="match status" value="1"/>
</dbReference>
<dbReference type="RefSeq" id="XP_024880607.1">
    <property type="nucleotide sequence ID" value="XM_025024839.1"/>
</dbReference>
<keyword evidence="4" id="KW-0378">Hydrolase</keyword>
<dbReference type="PROSITE" id="PS50878">
    <property type="entry name" value="RT_POL"/>
    <property type="match status" value="1"/>
</dbReference>
<protein>
    <recommendedName>
        <fullName evidence="1">RNA-directed DNA polymerase</fullName>
        <ecNumber evidence="1">2.7.7.49</ecNumber>
    </recommendedName>
</protein>
<sequence length="602" mass="68425">MFKVQLKFRQTEVSRHIYVARDIDQCLLGRRECVSLRLIARCRQVAVAIDPFIEFPSLFTGLGLLATPYNIKLKPDAKPYCLNQPRRVPLPLMSKLKQKLDEMLKLGVIKPVDVPTEWCSGIVLVKKRDTDDIRVCVDLTFLNRALARENHPMPVVEHTFGQMPGAKYFSKLDCVSGFWQVPLSEESQLLTTFITPFGRFCFLRVPFGISSAPEHYQKRISRILEGLEGVANHLDDVIVWGRTRAEHDARLRQVLKRLEVNNVTLNNAKCVFGVQETKFLGHVISASGISIDPSKIDAITKLESPKCVSEWQRRHRQAFSEIIQKLTSAPCLAIFDSSRPIVLTADSSSYGLGAILRIQETCGAWRPVAFASRTLSDSEKRYAQIEKEALALTWACERFHEFIYGVHFSLETDHKPLIPLLQEKNLDELSSRLQRFRMRLMHYDFEVFHSPGKEIIAADYLSRAPVKINLVQASDLEEEVEAHVSMAVQHCGLSDLIVAKLLLGQQNDMVCQKLKSLIVSGWSNKEKLEANIKPYFQYKDNLSINEGLIMFGPRVLVPANLRKEALEALHLDHQGIVKCRERAKSSLWWPGISNDIKGMLEP</sequence>
<dbReference type="EC" id="2.7.7.49" evidence="1"/>
<dbReference type="GO" id="GO:0004519">
    <property type="term" value="F:endonuclease activity"/>
    <property type="evidence" value="ECO:0007669"/>
    <property type="project" value="UniProtKB-KW"/>
</dbReference>
<dbReference type="CDD" id="cd01647">
    <property type="entry name" value="RT_LTR"/>
    <property type="match status" value="1"/>
</dbReference>
<organism evidence="8 9">
    <name type="scientific">Temnothorax curvispinosus</name>
    <dbReference type="NCBI Taxonomy" id="300111"/>
    <lineage>
        <taxon>Eukaryota</taxon>
        <taxon>Metazoa</taxon>
        <taxon>Ecdysozoa</taxon>
        <taxon>Arthropoda</taxon>
        <taxon>Hexapoda</taxon>
        <taxon>Insecta</taxon>
        <taxon>Pterygota</taxon>
        <taxon>Neoptera</taxon>
        <taxon>Endopterygota</taxon>
        <taxon>Hymenoptera</taxon>
        <taxon>Apocrita</taxon>
        <taxon>Aculeata</taxon>
        <taxon>Formicoidea</taxon>
        <taxon>Formicidae</taxon>
        <taxon>Myrmicinae</taxon>
        <taxon>Temnothorax</taxon>
    </lineage>
</organism>
<evidence type="ECO:0000256" key="2">
    <source>
        <dbReference type="ARBA" id="ARBA00022695"/>
    </source>
</evidence>
<dbReference type="InterPro" id="IPR043128">
    <property type="entry name" value="Rev_trsase/Diguanyl_cyclase"/>
</dbReference>
<keyword evidence="4" id="KW-0255">Endonuclease</keyword>
<evidence type="ECO:0000256" key="6">
    <source>
        <dbReference type="ARBA" id="ARBA00023268"/>
    </source>
</evidence>
<dbReference type="PANTHER" id="PTHR37984:SF5">
    <property type="entry name" value="PROTEIN NYNRIN-LIKE"/>
    <property type="match status" value="1"/>
</dbReference>
<dbReference type="Proteomes" id="UP000504618">
    <property type="component" value="Unplaced"/>
</dbReference>
<keyword evidence="5" id="KW-0695">RNA-directed DNA polymerase</keyword>
<accession>A0A6J1QE53</accession>
<name>A0A6J1QE53_9HYME</name>
<evidence type="ECO:0000259" key="7">
    <source>
        <dbReference type="PROSITE" id="PS50878"/>
    </source>
</evidence>
<dbReference type="GO" id="GO:0003964">
    <property type="term" value="F:RNA-directed DNA polymerase activity"/>
    <property type="evidence" value="ECO:0007669"/>
    <property type="project" value="UniProtKB-KW"/>
</dbReference>
<dbReference type="AlphaFoldDB" id="A0A6J1QE53"/>
<dbReference type="InterPro" id="IPR041588">
    <property type="entry name" value="Integrase_H2C2"/>
</dbReference>
<keyword evidence="2" id="KW-0548">Nucleotidyltransferase</keyword>